<gene>
    <name evidence="1" type="ORF">CEXT_416201</name>
</gene>
<organism evidence="1 2">
    <name type="scientific">Caerostris extrusa</name>
    <name type="common">Bark spider</name>
    <name type="synonym">Caerostris bankana</name>
    <dbReference type="NCBI Taxonomy" id="172846"/>
    <lineage>
        <taxon>Eukaryota</taxon>
        <taxon>Metazoa</taxon>
        <taxon>Ecdysozoa</taxon>
        <taxon>Arthropoda</taxon>
        <taxon>Chelicerata</taxon>
        <taxon>Arachnida</taxon>
        <taxon>Araneae</taxon>
        <taxon>Araneomorphae</taxon>
        <taxon>Entelegynae</taxon>
        <taxon>Araneoidea</taxon>
        <taxon>Araneidae</taxon>
        <taxon>Caerostris</taxon>
    </lineage>
</organism>
<comment type="caution">
    <text evidence="1">The sequence shown here is derived from an EMBL/GenBank/DDBJ whole genome shotgun (WGS) entry which is preliminary data.</text>
</comment>
<proteinExistence type="predicted"/>
<protein>
    <submittedName>
        <fullName evidence="1">Uncharacterized protein</fullName>
    </submittedName>
</protein>
<dbReference type="Proteomes" id="UP001054945">
    <property type="component" value="Unassembled WGS sequence"/>
</dbReference>
<accession>A0AAV4MVH9</accession>
<sequence length="99" mass="10995">MILQYFSSQVFGGSKTLRGETVFVILHTSGIGISTCNCPAISILSGFVSLNRPISQECPIRVDTNDTSTIVKKSCVHACWTIEAYFIEPPSFKYRFPEL</sequence>
<evidence type="ECO:0000313" key="1">
    <source>
        <dbReference type="EMBL" id="GIX75889.1"/>
    </source>
</evidence>
<reference evidence="1 2" key="1">
    <citation type="submission" date="2021-06" db="EMBL/GenBank/DDBJ databases">
        <title>Caerostris extrusa draft genome.</title>
        <authorList>
            <person name="Kono N."/>
            <person name="Arakawa K."/>
        </authorList>
    </citation>
    <scope>NUCLEOTIDE SEQUENCE [LARGE SCALE GENOMIC DNA]</scope>
</reference>
<dbReference type="EMBL" id="BPLR01002633">
    <property type="protein sequence ID" value="GIX75889.1"/>
    <property type="molecule type" value="Genomic_DNA"/>
</dbReference>
<name>A0AAV4MVH9_CAEEX</name>
<dbReference type="AlphaFoldDB" id="A0AAV4MVH9"/>
<evidence type="ECO:0000313" key="2">
    <source>
        <dbReference type="Proteomes" id="UP001054945"/>
    </source>
</evidence>
<keyword evidence="2" id="KW-1185">Reference proteome</keyword>